<dbReference type="Pfam" id="PF01661">
    <property type="entry name" value="Macro"/>
    <property type="match status" value="1"/>
</dbReference>
<reference evidence="2 3" key="1">
    <citation type="journal article" date="2005" name="Science">
        <title>The genome of the basidiomycetous yeast and human pathogen Cryptococcus neoformans.</title>
        <authorList>
            <person name="Loftus B.J."/>
            <person name="Fung E."/>
            <person name="Roncaglia P."/>
            <person name="Rowley D."/>
            <person name="Amedeo P."/>
            <person name="Bruno D."/>
            <person name="Vamathevan J."/>
            <person name="Miranda M."/>
            <person name="Anderson I.J."/>
            <person name="Fraser J.A."/>
            <person name="Allen J.E."/>
            <person name="Bosdet I.E."/>
            <person name="Brent M.R."/>
            <person name="Chiu R."/>
            <person name="Doering T.L."/>
            <person name="Donlin M.J."/>
            <person name="D'Souza C.A."/>
            <person name="Fox D.S."/>
            <person name="Grinberg V."/>
            <person name="Fu J."/>
            <person name="Fukushima M."/>
            <person name="Haas B.J."/>
            <person name="Huang J.C."/>
            <person name="Janbon G."/>
            <person name="Jones S.J."/>
            <person name="Koo H.L."/>
            <person name="Krzywinski M.I."/>
            <person name="Kwon-Chung J.K."/>
            <person name="Lengeler K.B."/>
            <person name="Maiti R."/>
            <person name="Marra M.A."/>
            <person name="Marra R.E."/>
            <person name="Mathewson C.A."/>
            <person name="Mitchell T.G."/>
            <person name="Pertea M."/>
            <person name="Riggs F.R."/>
            <person name="Salzberg S.L."/>
            <person name="Schein J.E."/>
            <person name="Shvartsbeyn A."/>
            <person name="Shin H."/>
            <person name="Shumway M."/>
            <person name="Specht C.A."/>
            <person name="Suh B.B."/>
            <person name="Tenney A."/>
            <person name="Utterback T.R."/>
            <person name="Wickes B.L."/>
            <person name="Wortman J.R."/>
            <person name="Wye N.H."/>
            <person name="Kronstad J.W."/>
            <person name="Lodge J.K."/>
            <person name="Heitman J."/>
            <person name="Davis R.W."/>
            <person name="Fraser C.M."/>
            <person name="Hyman R.W."/>
        </authorList>
    </citation>
    <scope>NUCLEOTIDE SEQUENCE [LARGE SCALE GENOMIC DNA]</scope>
    <source>
        <strain evidence="3">JEC21 / ATCC MYA-565</strain>
    </source>
</reference>
<accession>Q5KCD7</accession>
<dbReference type="HOGENOM" id="CLU_046550_3_1_1"/>
<gene>
    <name evidence="2" type="ordered locus">CNH00650</name>
</gene>
<proteinExistence type="predicted"/>
<keyword evidence="3" id="KW-1185">Reference proteome</keyword>
<dbReference type="RefSeq" id="XP_572258.1">
    <property type="nucleotide sequence ID" value="XM_572258.2"/>
</dbReference>
<feature type="domain" description="Macro" evidence="1">
    <location>
        <begin position="61"/>
        <end position="241"/>
    </location>
</feature>
<dbReference type="InterPro" id="IPR002589">
    <property type="entry name" value="Macro_dom"/>
</dbReference>
<dbReference type="SUPFAM" id="SSF52949">
    <property type="entry name" value="Macro domain-like"/>
    <property type="match status" value="1"/>
</dbReference>
<evidence type="ECO:0000313" key="2">
    <source>
        <dbReference type="EMBL" id="AAW44951.1"/>
    </source>
</evidence>
<dbReference type="InterPro" id="IPR043472">
    <property type="entry name" value="Macro_dom-like"/>
</dbReference>
<name>Q5KCD7_CRYD1</name>
<dbReference type="PANTHER" id="PTHR11106:SF27">
    <property type="entry name" value="MACRO DOMAIN-CONTAINING PROTEIN"/>
    <property type="match status" value="1"/>
</dbReference>
<sequence>MISDGDLQSSLKIRSRYNGHYSCMTLPRLASRLAKTMTPADIPTLSQLYRHDHTNALNPTKPKYEFTKQLNDRVSIWRGDITELEADMIVNAANSSLLGGGGVDGAIHRAAGKHLLEECKKLGGAQTGETKFTAGYNLSSKKIAHTVGPVYHSHPPQRAAQLLKSCYQSSLEGCRDSGGGVIGFSSISTGVYGYPIKDATHIALETTRQFLEQDDSITRVIYVVFSKRDEDVYREIIPQYFPPDPEHGHGSV</sequence>
<dbReference type="AlphaFoldDB" id="Q5KCD7"/>
<dbReference type="OMA" id="AKWVIHT"/>
<dbReference type="EMBL" id="AE017348">
    <property type="protein sequence ID" value="AAW44951.1"/>
    <property type="molecule type" value="Genomic_DNA"/>
</dbReference>
<dbReference type="KEGG" id="cne:CNH00650"/>
<organism evidence="2 3">
    <name type="scientific">Cryptococcus deneoformans (strain JEC21 / ATCC MYA-565)</name>
    <name type="common">Cryptococcus neoformans var. neoformans serotype D</name>
    <dbReference type="NCBI Taxonomy" id="214684"/>
    <lineage>
        <taxon>Eukaryota</taxon>
        <taxon>Fungi</taxon>
        <taxon>Dikarya</taxon>
        <taxon>Basidiomycota</taxon>
        <taxon>Agaricomycotina</taxon>
        <taxon>Tremellomycetes</taxon>
        <taxon>Tremellales</taxon>
        <taxon>Cryptococcaceae</taxon>
        <taxon>Cryptococcus</taxon>
        <taxon>Cryptococcus neoformans species complex</taxon>
    </lineage>
</organism>
<dbReference type="PANTHER" id="PTHR11106">
    <property type="entry name" value="GANGLIOSIDE INDUCED DIFFERENTIATION ASSOCIATED PROTEIN 2-RELATED"/>
    <property type="match status" value="1"/>
</dbReference>
<dbReference type="OrthoDB" id="6077599at2759"/>
<dbReference type="GeneID" id="3259350"/>
<dbReference type="STRING" id="214684.Q5KCD7"/>
<dbReference type="PROSITE" id="PS51154">
    <property type="entry name" value="MACRO"/>
    <property type="match status" value="1"/>
</dbReference>
<dbReference type="eggNOG" id="KOG2633">
    <property type="taxonomic scope" value="Eukaryota"/>
</dbReference>
<dbReference type="Proteomes" id="UP000002149">
    <property type="component" value="Chromosome 8"/>
</dbReference>
<evidence type="ECO:0000313" key="3">
    <source>
        <dbReference type="Proteomes" id="UP000002149"/>
    </source>
</evidence>
<protein>
    <recommendedName>
        <fullName evidence="1">Macro domain-containing protein</fullName>
    </recommendedName>
</protein>
<dbReference type="InParanoid" id="Q5KCD7"/>
<dbReference type="PaxDb" id="214684-Q5KCD7"/>
<dbReference type="VEuPathDB" id="FungiDB:CNH00650"/>
<dbReference type="SMART" id="SM00506">
    <property type="entry name" value="A1pp"/>
    <property type="match status" value="1"/>
</dbReference>
<evidence type="ECO:0000259" key="1">
    <source>
        <dbReference type="PROSITE" id="PS51154"/>
    </source>
</evidence>
<dbReference type="Gene3D" id="3.40.220.10">
    <property type="entry name" value="Leucine Aminopeptidase, subunit E, domain 1"/>
    <property type="match status" value="1"/>
</dbReference>
<dbReference type="CDD" id="cd02908">
    <property type="entry name" value="Macro_OAADPr_deacetylase"/>
    <property type="match status" value="1"/>
</dbReference>